<protein>
    <submittedName>
        <fullName evidence="1">Uncharacterized protein</fullName>
    </submittedName>
</protein>
<sequence>MDLKAYTFNNKEDFIYYLRDILILATKNISNYERKIKDLGNFIEGRNLIERPKRVVSSEIYEDYRSMLGYTGNYLSNLFGDAAEYGCSYRNYRKNVKKKAKELEIEYITFTQEQETNLNEITSARNWGNHVPVSLIHSTKDKAFGEKIDTRIPIFVPIFEKYQGMWLVDLYNSNYANLSRYKDVFKLVVEEYEKLIGNNCIIFEKSVPVRDMSDLIIPIISSGIQNKEIKTIEDIQKIYQEEG</sequence>
<organism evidence="1">
    <name type="scientific">Niallia circulans</name>
    <name type="common">Bacillus circulans</name>
    <dbReference type="NCBI Taxonomy" id="1397"/>
    <lineage>
        <taxon>Bacteria</taxon>
        <taxon>Bacillati</taxon>
        <taxon>Bacillota</taxon>
        <taxon>Bacilli</taxon>
        <taxon>Bacillales</taxon>
        <taxon>Bacillaceae</taxon>
        <taxon>Niallia</taxon>
    </lineage>
</organism>
<gene>
    <name evidence="1" type="ORF">KD144_03345</name>
</gene>
<dbReference type="RefSeq" id="WP_212117135.1">
    <property type="nucleotide sequence ID" value="NZ_JAGTPX020000002.1"/>
</dbReference>
<comment type="caution">
    <text evidence="1">The sequence shown here is derived from an EMBL/GenBank/DDBJ whole genome shotgun (WGS) entry which is preliminary data.</text>
</comment>
<reference evidence="1" key="1">
    <citation type="submission" date="2021-04" db="EMBL/GenBank/DDBJ databases">
        <title>Genomic analysis of electroactive and textile dye degrading Bacillus circulans strain: DC10 isolated from constructed wetland-microbial fuel cells treating textile dye wastewaters.</title>
        <authorList>
            <person name="Patel D.U."/>
            <person name="Desai C.R."/>
        </authorList>
    </citation>
    <scope>NUCLEOTIDE SEQUENCE</scope>
    <source>
        <strain evidence="1">DC10</strain>
    </source>
</reference>
<dbReference type="EMBL" id="JAGTPX010000002">
    <property type="protein sequence ID" value="MBR8668567.1"/>
    <property type="molecule type" value="Genomic_DNA"/>
</dbReference>
<proteinExistence type="predicted"/>
<dbReference type="AlphaFoldDB" id="A0A941GE26"/>
<name>A0A941GE26_NIACI</name>
<accession>A0A941GE26</accession>
<evidence type="ECO:0000313" key="1">
    <source>
        <dbReference type="EMBL" id="MBR8668567.1"/>
    </source>
</evidence>